<dbReference type="InterPro" id="IPR019207">
    <property type="entry name" value="DUF2092"/>
</dbReference>
<dbReference type="EMBL" id="FUYN01000002">
    <property type="protein sequence ID" value="SKB41447.1"/>
    <property type="molecule type" value="Genomic_DNA"/>
</dbReference>
<dbReference type="RefSeq" id="WP_079589279.1">
    <property type="nucleotide sequence ID" value="NZ_FUYN01000002.1"/>
</dbReference>
<evidence type="ECO:0008006" key="5">
    <source>
        <dbReference type="Google" id="ProtNLM"/>
    </source>
</evidence>
<gene>
    <name evidence="3" type="ORF">SAMN02745120_1396</name>
</gene>
<dbReference type="Pfam" id="PF09865">
    <property type="entry name" value="DUF2092"/>
    <property type="match status" value="1"/>
</dbReference>
<evidence type="ECO:0000256" key="1">
    <source>
        <dbReference type="SAM" id="MobiDB-lite"/>
    </source>
</evidence>
<organism evidence="3 4">
    <name type="scientific">Acetoanaerobium noterae</name>
    <dbReference type="NCBI Taxonomy" id="745369"/>
    <lineage>
        <taxon>Bacteria</taxon>
        <taxon>Bacillati</taxon>
        <taxon>Bacillota</taxon>
        <taxon>Clostridia</taxon>
        <taxon>Peptostreptococcales</taxon>
        <taxon>Filifactoraceae</taxon>
        <taxon>Acetoanaerobium</taxon>
    </lineage>
</organism>
<feature type="signal peptide" evidence="2">
    <location>
        <begin position="1"/>
        <end position="20"/>
    </location>
</feature>
<accession>A0A1T5B318</accession>
<keyword evidence="4" id="KW-1185">Reference proteome</keyword>
<proteinExistence type="predicted"/>
<dbReference type="PROSITE" id="PS51257">
    <property type="entry name" value="PROKAR_LIPOPROTEIN"/>
    <property type="match status" value="1"/>
</dbReference>
<name>A0A1T5B318_9FIRM</name>
<feature type="chain" id="PRO_5039650585" description="Outer membrane lipoprotein-sorting protein" evidence="2">
    <location>
        <begin position="21"/>
        <end position="237"/>
    </location>
</feature>
<feature type="region of interest" description="Disordered" evidence="1">
    <location>
        <begin position="23"/>
        <end position="47"/>
    </location>
</feature>
<dbReference type="Proteomes" id="UP000243406">
    <property type="component" value="Unassembled WGS sequence"/>
</dbReference>
<dbReference type="OrthoDB" id="1807188at2"/>
<dbReference type="Gene3D" id="2.50.20.10">
    <property type="entry name" value="Lipoprotein localisation LolA/LolB/LppX"/>
    <property type="match status" value="1"/>
</dbReference>
<dbReference type="InterPro" id="IPR029046">
    <property type="entry name" value="LolA/LolB/LppX"/>
</dbReference>
<sequence length="237" mass="25838">MKKIAIALFLSAILGTSVLAGCSPKEETPAPDTTQEEAAPEAEQPAAEEEFADLAELFKKGENAFKDGIYYAQTFTMTDQQSQMKTWHKGDKVKSSIVADGDEMINIIDSKTGEFVTYSASEKTGMRFKADSGDSAFMPDTSMTDIASVDEQVDTATFEVVGDEKILGEDCAVILSKDKATNEEVKLWVSKKYGITMKMVSKGVDGSEMTIEVTELKVGDINDSEFEVPSDVVIEEF</sequence>
<reference evidence="4" key="1">
    <citation type="submission" date="2017-02" db="EMBL/GenBank/DDBJ databases">
        <authorList>
            <person name="Varghese N."/>
            <person name="Submissions S."/>
        </authorList>
    </citation>
    <scope>NUCLEOTIDE SEQUENCE [LARGE SCALE GENOMIC DNA]</scope>
    <source>
        <strain evidence="4">ATCC 35199</strain>
    </source>
</reference>
<dbReference type="SUPFAM" id="SSF89392">
    <property type="entry name" value="Prokaryotic lipoproteins and lipoprotein localization factors"/>
    <property type="match status" value="1"/>
</dbReference>
<evidence type="ECO:0000256" key="2">
    <source>
        <dbReference type="SAM" id="SignalP"/>
    </source>
</evidence>
<evidence type="ECO:0000313" key="3">
    <source>
        <dbReference type="EMBL" id="SKB41447.1"/>
    </source>
</evidence>
<keyword evidence="2" id="KW-0732">Signal</keyword>
<protein>
    <recommendedName>
        <fullName evidence="5">Outer membrane lipoprotein-sorting protein</fullName>
    </recommendedName>
</protein>
<dbReference type="AlphaFoldDB" id="A0A1T5B318"/>
<evidence type="ECO:0000313" key="4">
    <source>
        <dbReference type="Proteomes" id="UP000243406"/>
    </source>
</evidence>
<feature type="compositionally biased region" description="Acidic residues" evidence="1">
    <location>
        <begin position="34"/>
        <end position="47"/>
    </location>
</feature>